<comment type="caution">
    <text evidence="5">The sequence shown here is derived from an EMBL/GenBank/DDBJ whole genome shotgun (WGS) entry which is preliminary data.</text>
</comment>
<keyword evidence="2" id="KW-0813">Transport</keyword>
<proteinExistence type="inferred from homology"/>
<dbReference type="Proteomes" id="UP000572540">
    <property type="component" value="Unassembled WGS sequence"/>
</dbReference>
<dbReference type="PANTHER" id="PTHR30085">
    <property type="entry name" value="AMINO ACID ABC TRANSPORTER PERMEASE"/>
    <property type="match status" value="1"/>
</dbReference>
<dbReference type="GO" id="GO:0030288">
    <property type="term" value="C:outer membrane-bounded periplasmic space"/>
    <property type="evidence" value="ECO:0007669"/>
    <property type="project" value="TreeGrafter"/>
</dbReference>
<gene>
    <name evidence="5" type="ORF">GGD41_000431</name>
</gene>
<dbReference type="CDD" id="cd13688">
    <property type="entry name" value="PBP2_GltI_DEBP"/>
    <property type="match status" value="1"/>
</dbReference>
<dbReference type="GO" id="GO:0006865">
    <property type="term" value="P:amino acid transport"/>
    <property type="evidence" value="ECO:0007669"/>
    <property type="project" value="TreeGrafter"/>
</dbReference>
<evidence type="ECO:0000259" key="4">
    <source>
        <dbReference type="SMART" id="SM00062"/>
    </source>
</evidence>
<dbReference type="InterPro" id="IPR001638">
    <property type="entry name" value="Solute-binding_3/MltF_N"/>
</dbReference>
<organism evidence="5 6">
    <name type="scientific">Paraburkholderia bryophila</name>
    <dbReference type="NCBI Taxonomy" id="420952"/>
    <lineage>
        <taxon>Bacteria</taxon>
        <taxon>Pseudomonadati</taxon>
        <taxon>Pseudomonadota</taxon>
        <taxon>Betaproteobacteria</taxon>
        <taxon>Burkholderiales</taxon>
        <taxon>Burkholderiaceae</taxon>
        <taxon>Paraburkholderia</taxon>
    </lineage>
</organism>
<sequence length="364" mass="40334">MKIAARRGASTGELTHLARNAHDLLEVREAHDLLEVREAHQARAVHAVGMTHAAARFAHRALRHSRFTRLTCLTALATLVASFTATARADELTGTLKKIHDDGVVVLGVREASIPFSYFDGKGTVGYSQSIALQIVDEIKKTLGMPQLKVHEITVTSSNRTPMLLNNQIDLECGSTTHTVERENLAAFSNSFFQYAVRMIARKSSGITDFPDLAGKAVVTTAGTSDERLLRRLNTDKHLNMRITSARDHPEAFNALKDDRAVAFVMDEPIVYGFKATDPRPDDFVVTGTPLGYEVYACMFRKGDEPFRNLVNGVIARGQTSGDAERLYRQWFTQPIPPHGINLNFPLSEQNRALFAHPNDRALD</sequence>
<dbReference type="AlphaFoldDB" id="A0A7Z0AXZ4"/>
<dbReference type="PANTHER" id="PTHR30085:SF2">
    <property type="entry name" value="GLUTAMATE_ASPARTATE IMPORT SOLUTE-BINDING PROTEIN"/>
    <property type="match status" value="1"/>
</dbReference>
<dbReference type="SMART" id="SM00062">
    <property type="entry name" value="PBPb"/>
    <property type="match status" value="1"/>
</dbReference>
<protein>
    <submittedName>
        <fullName evidence="5">Glutamate/aspartate transport system substrate-binding protein</fullName>
    </submittedName>
</protein>
<comment type="similarity">
    <text evidence="1">Belongs to the bacterial solute-binding protein 3 family.</text>
</comment>
<dbReference type="GO" id="GO:0005576">
    <property type="term" value="C:extracellular region"/>
    <property type="evidence" value="ECO:0007669"/>
    <property type="project" value="TreeGrafter"/>
</dbReference>
<dbReference type="SUPFAM" id="SSF53850">
    <property type="entry name" value="Periplasmic binding protein-like II"/>
    <property type="match status" value="1"/>
</dbReference>
<dbReference type="InterPro" id="IPR051455">
    <property type="entry name" value="Bact_solute-bind_prot3"/>
</dbReference>
<reference evidence="5 6" key="1">
    <citation type="submission" date="2020-07" db="EMBL/GenBank/DDBJ databases">
        <title>Exploring microbial biodiversity for novel pathways involved in the catabolism of aromatic compounds derived from lignin.</title>
        <authorList>
            <person name="Elkins J."/>
        </authorList>
    </citation>
    <scope>NUCLEOTIDE SEQUENCE [LARGE SCALE GENOMIC DNA]</scope>
    <source>
        <strain evidence="5 6">H2C3B</strain>
    </source>
</reference>
<name>A0A7Z0AXZ4_9BURK</name>
<evidence type="ECO:0000313" key="6">
    <source>
        <dbReference type="Proteomes" id="UP000572540"/>
    </source>
</evidence>
<evidence type="ECO:0000256" key="1">
    <source>
        <dbReference type="ARBA" id="ARBA00010333"/>
    </source>
</evidence>
<accession>A0A7Z0AXZ4</accession>
<dbReference type="EMBL" id="JACCAU010000001">
    <property type="protein sequence ID" value="NYH13203.1"/>
    <property type="molecule type" value="Genomic_DNA"/>
</dbReference>
<dbReference type="Gene3D" id="3.40.190.10">
    <property type="entry name" value="Periplasmic binding protein-like II"/>
    <property type="match status" value="2"/>
</dbReference>
<evidence type="ECO:0000256" key="2">
    <source>
        <dbReference type="ARBA" id="ARBA00022448"/>
    </source>
</evidence>
<dbReference type="Pfam" id="PF00497">
    <property type="entry name" value="SBP_bac_3"/>
    <property type="match status" value="1"/>
</dbReference>
<feature type="domain" description="Solute-binding protein family 3/N-terminal" evidence="4">
    <location>
        <begin position="104"/>
        <end position="335"/>
    </location>
</feature>
<evidence type="ECO:0000313" key="5">
    <source>
        <dbReference type="EMBL" id="NYH13203.1"/>
    </source>
</evidence>
<evidence type="ECO:0000256" key="3">
    <source>
        <dbReference type="ARBA" id="ARBA00022729"/>
    </source>
</evidence>
<keyword evidence="3" id="KW-0732">Signal</keyword>